<evidence type="ECO:0000313" key="1">
    <source>
        <dbReference type="EMBL" id="GFT98256.1"/>
    </source>
</evidence>
<comment type="caution">
    <text evidence="1">The sequence shown here is derived from an EMBL/GenBank/DDBJ whole genome shotgun (WGS) entry which is preliminary data.</text>
</comment>
<dbReference type="EMBL" id="BMAW01075726">
    <property type="protein sequence ID" value="GFT98256.1"/>
    <property type="molecule type" value="Genomic_DNA"/>
</dbReference>
<dbReference type="Proteomes" id="UP000887013">
    <property type="component" value="Unassembled WGS sequence"/>
</dbReference>
<evidence type="ECO:0000313" key="2">
    <source>
        <dbReference type="Proteomes" id="UP000887013"/>
    </source>
</evidence>
<gene>
    <name evidence="1" type="ORF">NPIL_37531</name>
</gene>
<dbReference type="AlphaFoldDB" id="A0A8X6Q4A4"/>
<accession>A0A8X6Q4A4</accession>
<name>A0A8X6Q4A4_NEPPI</name>
<proteinExistence type="predicted"/>
<sequence length="187" mass="20680">MVKAHRISESGNDVTQLQTFENPAKISLETKSSIYSLCPFLDEKGILRVRDRLQSSQLNLNAKHPVIIPAFASEAEKELNDTKIVPIARSLLALKFCGVPGSNIQFVPEAKQNDFYKTKKCILVVNSVNVKVFELILDAQLKAINPVEAICIETAQEKSSKENPSCSIADSIEVVRSVKSSYYVAPQ</sequence>
<reference evidence="1" key="1">
    <citation type="submission" date="2020-08" db="EMBL/GenBank/DDBJ databases">
        <title>Multicomponent nature underlies the extraordinary mechanical properties of spider dragline silk.</title>
        <authorList>
            <person name="Kono N."/>
            <person name="Nakamura H."/>
            <person name="Mori M."/>
            <person name="Yoshida Y."/>
            <person name="Ohtoshi R."/>
            <person name="Malay A.D."/>
            <person name="Moran D.A.P."/>
            <person name="Tomita M."/>
            <person name="Numata K."/>
            <person name="Arakawa K."/>
        </authorList>
    </citation>
    <scope>NUCLEOTIDE SEQUENCE</scope>
</reference>
<dbReference type="OrthoDB" id="8057979at2759"/>
<keyword evidence="2" id="KW-1185">Reference proteome</keyword>
<protein>
    <submittedName>
        <fullName evidence="1">Uncharacterized protein</fullName>
    </submittedName>
</protein>
<organism evidence="1 2">
    <name type="scientific">Nephila pilipes</name>
    <name type="common">Giant wood spider</name>
    <name type="synonym">Nephila maculata</name>
    <dbReference type="NCBI Taxonomy" id="299642"/>
    <lineage>
        <taxon>Eukaryota</taxon>
        <taxon>Metazoa</taxon>
        <taxon>Ecdysozoa</taxon>
        <taxon>Arthropoda</taxon>
        <taxon>Chelicerata</taxon>
        <taxon>Arachnida</taxon>
        <taxon>Araneae</taxon>
        <taxon>Araneomorphae</taxon>
        <taxon>Entelegynae</taxon>
        <taxon>Araneoidea</taxon>
        <taxon>Nephilidae</taxon>
        <taxon>Nephila</taxon>
    </lineage>
</organism>